<proteinExistence type="predicted"/>
<sequence length="351" mass="39579">MRLLSSRLLRAVLLAVYLSNNFASALPIPPKADATAISHWPSSDIFGLRLNLYTSSDDSDPIKRCLSIRGIPDIPEVKEFPNLTKVFCIPAWSKSRYSAWTWSLTESVDLGLMYFSDDKMRAHMFTQLQETLVARQTTWEDIDAAIRSLATSAAFVDETQTMRTFESTPLMAVPSKIEIVEFVTNQNDRTGNLQVQVGDIPMTFTVPNAGETVPDRQPVVFSGYVYFRDKVVMDQAVSQIRDQISKIYQKGDYSNAAGEAQIPDWLEKFLGPEVPTNVRAWIQASKFIERLSERDSGCAYNKVPVKAMTDQTLERFKTSSEGRVESLVEQAKKAKPANAVAQLRHQQYHHE</sequence>
<dbReference type="EMBL" id="MU806472">
    <property type="protein sequence ID" value="KAJ3834900.1"/>
    <property type="molecule type" value="Genomic_DNA"/>
</dbReference>
<evidence type="ECO:0000313" key="4">
    <source>
        <dbReference type="Proteomes" id="UP001163846"/>
    </source>
</evidence>
<feature type="chain" id="PRO_5041344919" evidence="2">
    <location>
        <begin position="26"/>
        <end position="351"/>
    </location>
</feature>
<organism evidence="3 4">
    <name type="scientific">Lentinula raphanica</name>
    <dbReference type="NCBI Taxonomy" id="153919"/>
    <lineage>
        <taxon>Eukaryota</taxon>
        <taxon>Fungi</taxon>
        <taxon>Dikarya</taxon>
        <taxon>Basidiomycota</taxon>
        <taxon>Agaricomycotina</taxon>
        <taxon>Agaricomycetes</taxon>
        <taxon>Agaricomycetidae</taxon>
        <taxon>Agaricales</taxon>
        <taxon>Marasmiineae</taxon>
        <taxon>Omphalotaceae</taxon>
        <taxon>Lentinula</taxon>
    </lineage>
</organism>
<evidence type="ECO:0000256" key="2">
    <source>
        <dbReference type="SAM" id="SignalP"/>
    </source>
</evidence>
<dbReference type="Proteomes" id="UP001163846">
    <property type="component" value="Unassembled WGS sequence"/>
</dbReference>
<dbReference type="AlphaFoldDB" id="A0AA38UAF2"/>
<gene>
    <name evidence="3" type="ORF">F5878DRAFT_336708</name>
</gene>
<accession>A0AA38UAF2</accession>
<name>A0AA38UAF2_9AGAR</name>
<reference evidence="3" key="1">
    <citation type="submission" date="2022-08" db="EMBL/GenBank/DDBJ databases">
        <authorList>
            <consortium name="DOE Joint Genome Institute"/>
            <person name="Min B."/>
            <person name="Riley R."/>
            <person name="Sierra-Patev S."/>
            <person name="Naranjo-Ortiz M."/>
            <person name="Looney B."/>
            <person name="Konkel Z."/>
            <person name="Slot J.C."/>
            <person name="Sakamoto Y."/>
            <person name="Steenwyk J.L."/>
            <person name="Rokas A."/>
            <person name="Carro J."/>
            <person name="Camarero S."/>
            <person name="Ferreira P."/>
            <person name="Molpeceres G."/>
            <person name="Ruiz-Duenas F.J."/>
            <person name="Serrano A."/>
            <person name="Henrissat B."/>
            <person name="Drula E."/>
            <person name="Hughes K.W."/>
            <person name="Mata J.L."/>
            <person name="Ishikawa N.K."/>
            <person name="Vargas-Isla R."/>
            <person name="Ushijima S."/>
            <person name="Smith C.A."/>
            <person name="Ahrendt S."/>
            <person name="Andreopoulos W."/>
            <person name="He G."/>
            <person name="Labutti K."/>
            <person name="Lipzen A."/>
            <person name="Ng V."/>
            <person name="Sandor L."/>
            <person name="Barry K."/>
            <person name="Martinez A.T."/>
            <person name="Xiao Y."/>
            <person name="Gibbons J.G."/>
            <person name="Terashima K."/>
            <person name="Hibbett D.S."/>
            <person name="Grigoriev I.V."/>
        </authorList>
    </citation>
    <scope>NUCLEOTIDE SEQUENCE</scope>
    <source>
        <strain evidence="3">TFB9207</strain>
    </source>
</reference>
<feature type="region of interest" description="Disordered" evidence="1">
    <location>
        <begin position="331"/>
        <end position="351"/>
    </location>
</feature>
<evidence type="ECO:0000256" key="1">
    <source>
        <dbReference type="SAM" id="MobiDB-lite"/>
    </source>
</evidence>
<keyword evidence="2" id="KW-0732">Signal</keyword>
<evidence type="ECO:0000313" key="3">
    <source>
        <dbReference type="EMBL" id="KAJ3834900.1"/>
    </source>
</evidence>
<comment type="caution">
    <text evidence="3">The sequence shown here is derived from an EMBL/GenBank/DDBJ whole genome shotgun (WGS) entry which is preliminary data.</text>
</comment>
<protein>
    <submittedName>
        <fullName evidence="3">Uncharacterized protein</fullName>
    </submittedName>
</protein>
<keyword evidence="4" id="KW-1185">Reference proteome</keyword>
<feature type="signal peptide" evidence="2">
    <location>
        <begin position="1"/>
        <end position="25"/>
    </location>
</feature>